<dbReference type="InterPro" id="IPR037272">
    <property type="entry name" value="SNS_sf"/>
</dbReference>
<reference evidence="12 13" key="1">
    <citation type="submission" date="2024-05" db="EMBL/GenBank/DDBJ databases">
        <authorList>
            <person name="Wallberg A."/>
        </authorList>
    </citation>
    <scope>NUCLEOTIDE SEQUENCE [LARGE SCALE GENOMIC DNA]</scope>
</reference>
<comment type="subcellular location">
    <subcellularLocation>
        <location evidence="1">Membrane</location>
        <topology evidence="1">Multi-pass membrane protein</topology>
    </subcellularLocation>
</comment>
<keyword evidence="4 9" id="KW-0812">Transmembrane</keyword>
<name>A0AAV2PUC8_MEGNR</name>
<dbReference type="EMBL" id="CAXKWB010001485">
    <property type="protein sequence ID" value="CAL4064445.1"/>
    <property type="molecule type" value="Genomic_DNA"/>
</dbReference>
<feature type="transmembrane region" description="Helical" evidence="11">
    <location>
        <begin position="249"/>
        <end position="268"/>
    </location>
</feature>
<keyword evidence="8" id="KW-0479">Metal-binding</keyword>
<dbReference type="AlphaFoldDB" id="A0AAV2PUC8"/>
<dbReference type="GO" id="GO:0046872">
    <property type="term" value="F:metal ion binding"/>
    <property type="evidence" value="ECO:0007669"/>
    <property type="project" value="UniProtKB-KW"/>
</dbReference>
<keyword evidence="3 9" id="KW-0813">Transport</keyword>
<dbReference type="PROSITE" id="PS00610">
    <property type="entry name" value="NA_NEUROTRAN_SYMP_1"/>
    <property type="match status" value="1"/>
</dbReference>
<evidence type="ECO:0000256" key="3">
    <source>
        <dbReference type="ARBA" id="ARBA00022448"/>
    </source>
</evidence>
<dbReference type="PROSITE" id="PS50267">
    <property type="entry name" value="NA_NEUROTRAN_SYMP_3"/>
    <property type="match status" value="1"/>
</dbReference>
<organism evidence="12 13">
    <name type="scientific">Meganyctiphanes norvegica</name>
    <name type="common">Northern krill</name>
    <name type="synonym">Thysanopoda norvegica</name>
    <dbReference type="NCBI Taxonomy" id="48144"/>
    <lineage>
        <taxon>Eukaryota</taxon>
        <taxon>Metazoa</taxon>
        <taxon>Ecdysozoa</taxon>
        <taxon>Arthropoda</taxon>
        <taxon>Crustacea</taxon>
        <taxon>Multicrustacea</taxon>
        <taxon>Malacostraca</taxon>
        <taxon>Eumalacostraca</taxon>
        <taxon>Eucarida</taxon>
        <taxon>Euphausiacea</taxon>
        <taxon>Euphausiidae</taxon>
        <taxon>Meganyctiphanes</taxon>
    </lineage>
</organism>
<keyword evidence="8" id="KW-0915">Sodium</keyword>
<evidence type="ECO:0000256" key="8">
    <source>
        <dbReference type="PIRSR" id="PIRSR600175-1"/>
    </source>
</evidence>
<keyword evidence="6 11" id="KW-1133">Transmembrane helix</keyword>
<feature type="non-terminal residue" evidence="12">
    <location>
        <position position="278"/>
    </location>
</feature>
<evidence type="ECO:0000256" key="7">
    <source>
        <dbReference type="ARBA" id="ARBA00023136"/>
    </source>
</evidence>
<feature type="binding site" evidence="8">
    <location>
        <position position="98"/>
    </location>
    <ligand>
        <name>Na(+)</name>
        <dbReference type="ChEBI" id="CHEBI:29101"/>
        <label>1</label>
    </ligand>
</feature>
<proteinExistence type="inferred from homology"/>
<evidence type="ECO:0000256" key="10">
    <source>
        <dbReference type="SAM" id="MobiDB-lite"/>
    </source>
</evidence>
<dbReference type="Proteomes" id="UP001497623">
    <property type="component" value="Unassembled WGS sequence"/>
</dbReference>
<feature type="binding site" evidence="8">
    <location>
        <position position="96"/>
    </location>
    <ligand>
        <name>Na(+)</name>
        <dbReference type="ChEBI" id="CHEBI:29101"/>
        <label>1</label>
    </ligand>
</feature>
<dbReference type="Pfam" id="PF00209">
    <property type="entry name" value="SNF"/>
    <property type="match status" value="1"/>
</dbReference>
<evidence type="ECO:0000256" key="4">
    <source>
        <dbReference type="ARBA" id="ARBA00022692"/>
    </source>
</evidence>
<comment type="caution">
    <text evidence="12">The sequence shown here is derived from an EMBL/GenBank/DDBJ whole genome shotgun (WGS) entry which is preliminary data.</text>
</comment>
<evidence type="ECO:0000256" key="11">
    <source>
        <dbReference type="SAM" id="Phobius"/>
    </source>
</evidence>
<protein>
    <recommendedName>
        <fullName evidence="9">Transporter</fullName>
    </recommendedName>
</protein>
<gene>
    <name evidence="12" type="ORF">MNOR_LOCUS4094</name>
</gene>
<evidence type="ECO:0000313" key="13">
    <source>
        <dbReference type="Proteomes" id="UP001497623"/>
    </source>
</evidence>
<evidence type="ECO:0000256" key="6">
    <source>
        <dbReference type="ARBA" id="ARBA00022989"/>
    </source>
</evidence>
<feature type="binding site" evidence="8">
    <location>
        <position position="99"/>
    </location>
    <ligand>
        <name>Na(+)</name>
        <dbReference type="ChEBI" id="CHEBI:29101"/>
        <label>1</label>
    </ligand>
</feature>
<keyword evidence="5 9" id="KW-0769">Symport</keyword>
<feature type="binding site" evidence="8">
    <location>
        <position position="103"/>
    </location>
    <ligand>
        <name>Na(+)</name>
        <dbReference type="ChEBI" id="CHEBI:29101"/>
        <label>1</label>
    </ligand>
</feature>
<sequence>MANVTQLIRRQSSRDLHHQRSVDRLELELESRLVTNRDVVSDYGATNHGFEPGSPIPEDEDKIFPGVPGQQGARTEGSDAPESWDSKLQFILATIGYAVGLGNIWRFPYLAQKNGGGAFLIPYAIMLTFLGLPLFYMELALGQRMRKGSLGSWKQISPYLGGVGIAAAVVSFLVALYYNTVIAWCLYYLFQSFQSPLPWSDCPHAVGVVENNATAVTLARECDMAGPTQYFWYRDTLIITDDINTMGELNWKIVGCMAIAWFLIYICIMKGIVASGKV</sequence>
<dbReference type="InterPro" id="IPR000175">
    <property type="entry name" value="Na/ntran_symport"/>
</dbReference>
<evidence type="ECO:0000256" key="2">
    <source>
        <dbReference type="ARBA" id="ARBA00006459"/>
    </source>
</evidence>
<feature type="transmembrane region" description="Helical" evidence="11">
    <location>
        <begin position="159"/>
        <end position="190"/>
    </location>
</feature>
<dbReference type="PANTHER" id="PTHR11616">
    <property type="entry name" value="SODIUM/CHLORIDE DEPENDENT TRANSPORTER"/>
    <property type="match status" value="1"/>
</dbReference>
<dbReference type="GO" id="GO:0006865">
    <property type="term" value="P:amino acid transport"/>
    <property type="evidence" value="ECO:0007669"/>
    <property type="project" value="TreeGrafter"/>
</dbReference>
<comment type="similarity">
    <text evidence="2 9">Belongs to the sodium:neurotransmitter symporter (SNF) (TC 2.A.22) family.</text>
</comment>
<dbReference type="PANTHER" id="PTHR11616:SF182">
    <property type="entry name" value="TRANSPORTER"/>
    <property type="match status" value="1"/>
</dbReference>
<dbReference type="PRINTS" id="PR00176">
    <property type="entry name" value="NANEUSMPORT"/>
</dbReference>
<evidence type="ECO:0000313" key="12">
    <source>
        <dbReference type="EMBL" id="CAL4064445.1"/>
    </source>
</evidence>
<evidence type="ECO:0000256" key="1">
    <source>
        <dbReference type="ARBA" id="ARBA00004141"/>
    </source>
</evidence>
<feature type="transmembrane region" description="Helical" evidence="11">
    <location>
        <begin position="119"/>
        <end position="139"/>
    </location>
</feature>
<dbReference type="GO" id="GO:0035725">
    <property type="term" value="P:sodium ion transmembrane transport"/>
    <property type="evidence" value="ECO:0007669"/>
    <property type="project" value="TreeGrafter"/>
</dbReference>
<dbReference type="GO" id="GO:0005886">
    <property type="term" value="C:plasma membrane"/>
    <property type="evidence" value="ECO:0007669"/>
    <property type="project" value="TreeGrafter"/>
</dbReference>
<keyword evidence="7 11" id="KW-0472">Membrane</keyword>
<dbReference type="SUPFAM" id="SSF161070">
    <property type="entry name" value="SNF-like"/>
    <property type="match status" value="1"/>
</dbReference>
<evidence type="ECO:0000256" key="5">
    <source>
        <dbReference type="ARBA" id="ARBA00022847"/>
    </source>
</evidence>
<feature type="region of interest" description="Disordered" evidence="10">
    <location>
        <begin position="44"/>
        <end position="81"/>
    </location>
</feature>
<evidence type="ECO:0000256" key="9">
    <source>
        <dbReference type="RuleBase" id="RU003732"/>
    </source>
</evidence>
<dbReference type="GO" id="GO:0015293">
    <property type="term" value="F:symporter activity"/>
    <property type="evidence" value="ECO:0007669"/>
    <property type="project" value="UniProtKB-KW"/>
</dbReference>
<accession>A0AAV2PUC8</accession>
<keyword evidence="13" id="KW-1185">Reference proteome</keyword>